<keyword evidence="3" id="KW-1185">Reference proteome</keyword>
<evidence type="ECO:0000313" key="3">
    <source>
        <dbReference type="Proteomes" id="UP000544222"/>
    </source>
</evidence>
<protein>
    <submittedName>
        <fullName evidence="2">D-glycero-alpha-D-manno-heptose 1-phosphate guanylyltransferase</fullName>
        <ecNumber evidence="2">2.7.7.71</ecNumber>
    </submittedName>
</protein>
<keyword evidence="2" id="KW-0548">Nucleotidyltransferase</keyword>
<dbReference type="SUPFAM" id="SSF53448">
    <property type="entry name" value="Nucleotide-diphospho-sugar transferases"/>
    <property type="match status" value="1"/>
</dbReference>
<evidence type="ECO:0000313" key="2">
    <source>
        <dbReference type="EMBL" id="MBB3188751.1"/>
    </source>
</evidence>
<dbReference type="CDD" id="cd06915">
    <property type="entry name" value="NTP_transferase_WcbM_like"/>
    <property type="match status" value="1"/>
</dbReference>
<proteinExistence type="predicted"/>
<dbReference type="EMBL" id="JACHYB010000002">
    <property type="protein sequence ID" value="MBB3188751.1"/>
    <property type="molecule type" value="Genomic_DNA"/>
</dbReference>
<feature type="domain" description="Nucleotidyl transferase" evidence="1">
    <location>
        <begin position="5"/>
        <end position="222"/>
    </location>
</feature>
<dbReference type="Pfam" id="PF00483">
    <property type="entry name" value="NTP_transferase"/>
    <property type="match status" value="1"/>
</dbReference>
<dbReference type="InterPro" id="IPR050486">
    <property type="entry name" value="Mannose-1P_guanyltransferase"/>
</dbReference>
<dbReference type="RefSeq" id="WP_183414467.1">
    <property type="nucleotide sequence ID" value="NZ_JACHYB010000002.1"/>
</dbReference>
<dbReference type="AlphaFoldDB" id="A0A7W5H3S4"/>
<keyword evidence="2" id="KW-0808">Transferase</keyword>
<organism evidence="2 3">
    <name type="scientific">Microbacter margulisiae</name>
    <dbReference type="NCBI Taxonomy" id="1350067"/>
    <lineage>
        <taxon>Bacteria</taxon>
        <taxon>Pseudomonadati</taxon>
        <taxon>Bacteroidota</taxon>
        <taxon>Bacteroidia</taxon>
        <taxon>Bacteroidales</taxon>
        <taxon>Porphyromonadaceae</taxon>
        <taxon>Microbacter</taxon>
    </lineage>
</organism>
<accession>A0A7W5H3S4</accession>
<dbReference type="PANTHER" id="PTHR22572">
    <property type="entry name" value="SUGAR-1-PHOSPHATE GUANYL TRANSFERASE"/>
    <property type="match status" value="1"/>
</dbReference>
<dbReference type="Gene3D" id="3.90.550.10">
    <property type="entry name" value="Spore Coat Polysaccharide Biosynthesis Protein SpsA, Chain A"/>
    <property type="match status" value="1"/>
</dbReference>
<reference evidence="2 3" key="1">
    <citation type="submission" date="2020-08" db="EMBL/GenBank/DDBJ databases">
        <title>Genomic Encyclopedia of Type Strains, Phase IV (KMG-IV): sequencing the most valuable type-strain genomes for metagenomic binning, comparative biology and taxonomic classification.</title>
        <authorList>
            <person name="Goeker M."/>
        </authorList>
    </citation>
    <scope>NUCLEOTIDE SEQUENCE [LARGE SCALE GENOMIC DNA]</scope>
    <source>
        <strain evidence="2 3">DSM 27471</strain>
    </source>
</reference>
<evidence type="ECO:0000259" key="1">
    <source>
        <dbReference type="Pfam" id="PF00483"/>
    </source>
</evidence>
<comment type="caution">
    <text evidence="2">The sequence shown here is derived from an EMBL/GenBank/DDBJ whole genome shotgun (WGS) entry which is preliminary data.</text>
</comment>
<gene>
    <name evidence="2" type="ORF">FHX64_002949</name>
</gene>
<dbReference type="InterPro" id="IPR005835">
    <property type="entry name" value="NTP_transferase_dom"/>
</dbReference>
<dbReference type="GO" id="GO:0016779">
    <property type="term" value="F:nucleotidyltransferase activity"/>
    <property type="evidence" value="ECO:0007669"/>
    <property type="project" value="UniProtKB-KW"/>
</dbReference>
<sequence length="231" mass="26427">MRECIILAGGFGTRLQSVVNDRPKCLAPVNGRPFLEYLLAYLEQEHIQHAVLSLGYKHEKVEEWLASYNGELKITTVVEQEPLGTGGGIRLALQETRADQVYVVNGDTLFRVGLEQMLHQHRQGDNKATLALKPMQDFDRYGSVTFEKGHITAFQEKRFCREGLINGGVYLLERDILADFPRKFSFEKEYLEVEAARNTIGGYVEDAYFIDIGIPEDYKRAQIDFREQFSL</sequence>
<dbReference type="Proteomes" id="UP000544222">
    <property type="component" value="Unassembled WGS sequence"/>
</dbReference>
<dbReference type="InterPro" id="IPR029044">
    <property type="entry name" value="Nucleotide-diphossugar_trans"/>
</dbReference>
<name>A0A7W5H3S4_9PORP</name>
<dbReference type="EC" id="2.7.7.71" evidence="2"/>